<comment type="caution">
    <text evidence="2">The sequence shown here is derived from an EMBL/GenBank/DDBJ whole genome shotgun (WGS) entry which is preliminary data.</text>
</comment>
<organism evidence="2 3">
    <name type="scientific">Nocardia pseudobrasiliensis</name>
    <dbReference type="NCBI Taxonomy" id="45979"/>
    <lineage>
        <taxon>Bacteria</taxon>
        <taxon>Bacillati</taxon>
        <taxon>Actinomycetota</taxon>
        <taxon>Actinomycetes</taxon>
        <taxon>Mycobacteriales</taxon>
        <taxon>Nocardiaceae</taxon>
        <taxon>Nocardia</taxon>
    </lineage>
</organism>
<dbReference type="Pfam" id="PF00668">
    <property type="entry name" value="Condensation"/>
    <property type="match status" value="1"/>
</dbReference>
<feature type="domain" description="Condensation" evidence="1">
    <location>
        <begin position="54"/>
        <end position="351"/>
    </location>
</feature>
<dbReference type="InterPro" id="IPR023213">
    <property type="entry name" value="CAT-like_dom_sf"/>
</dbReference>
<dbReference type="InterPro" id="IPR001242">
    <property type="entry name" value="Condensation_dom"/>
</dbReference>
<accession>A0A370I8T1</accession>
<dbReference type="GO" id="GO:0003824">
    <property type="term" value="F:catalytic activity"/>
    <property type="evidence" value="ECO:0007669"/>
    <property type="project" value="InterPro"/>
</dbReference>
<dbReference type="AlphaFoldDB" id="A0A370I8T1"/>
<gene>
    <name evidence="2" type="ORF">DFR76_103203</name>
</gene>
<dbReference type="Gene3D" id="3.30.559.10">
    <property type="entry name" value="Chloramphenicol acetyltransferase-like domain"/>
    <property type="match status" value="1"/>
</dbReference>
<dbReference type="Gene3D" id="3.30.559.30">
    <property type="entry name" value="Nonribosomal peptide synthetase, condensation domain"/>
    <property type="match status" value="1"/>
</dbReference>
<reference evidence="2 3" key="1">
    <citation type="submission" date="2018-07" db="EMBL/GenBank/DDBJ databases">
        <title>Genomic Encyclopedia of Type Strains, Phase IV (KMG-IV): sequencing the most valuable type-strain genomes for metagenomic binning, comparative biology and taxonomic classification.</title>
        <authorList>
            <person name="Goeker M."/>
        </authorList>
    </citation>
    <scope>NUCLEOTIDE SEQUENCE [LARGE SCALE GENOMIC DNA]</scope>
    <source>
        <strain evidence="2 3">DSM 44290</strain>
    </source>
</reference>
<proteinExistence type="predicted"/>
<dbReference type="RefSeq" id="WP_068001452.1">
    <property type="nucleotide sequence ID" value="NZ_QQBC01000003.1"/>
</dbReference>
<name>A0A370I8T1_9NOCA</name>
<dbReference type="Proteomes" id="UP000254869">
    <property type="component" value="Unassembled WGS sequence"/>
</dbReference>
<dbReference type="GO" id="GO:0008610">
    <property type="term" value="P:lipid biosynthetic process"/>
    <property type="evidence" value="ECO:0007669"/>
    <property type="project" value="UniProtKB-ARBA"/>
</dbReference>
<evidence type="ECO:0000259" key="1">
    <source>
        <dbReference type="Pfam" id="PF00668"/>
    </source>
</evidence>
<evidence type="ECO:0000313" key="3">
    <source>
        <dbReference type="Proteomes" id="UP000254869"/>
    </source>
</evidence>
<dbReference type="EMBL" id="QQBC01000003">
    <property type="protein sequence ID" value="RDI67132.1"/>
    <property type="molecule type" value="Genomic_DNA"/>
</dbReference>
<evidence type="ECO:0000313" key="2">
    <source>
        <dbReference type="EMBL" id="RDI67132.1"/>
    </source>
</evidence>
<dbReference type="STRING" id="1210086.GCA_001613105_04711"/>
<protein>
    <submittedName>
        <fullName evidence="2">Condensation domain-containing protein</fullName>
    </submittedName>
</protein>
<keyword evidence="3" id="KW-1185">Reference proteome</keyword>
<sequence>MDMIRLSDWLPKPGELLDFPPTATARAAAAAADPAPIPPSYIQDFHLRHRDPALSICFTIAAPLDRKALCRSFVQFLRRHDGLRCWFVDDGRRRSGRVLDPAWVDLDIVSEGGFDSGEQLRDRLADRFAACDPTVWPGFALGAIDHGDDGFTVYLSLDHAFSDGTSQVAAIFELHQLYTCHTTGETPALSPVGGYSEFARHERATVDQRGDDVDRLARLIAADRDHIRPLPWDLGLEPGATAMSFDLRTDLLTGPECEAFTRACAAASGSFASGVYAAIALTELESAGRTRYVGLNVVGTRNNPRFQFTQGRFVNLLPIVFDVGAAARFTELIGRARTALQDIKPLAGIPLFAALARANELTGQAIPDVRDWAWVSCLDARPISGAMLEQSLPGLHRVHGLCAAPATDRASALEFHREADRVQVSVRYPDTETAHASVSRYVERLRTVLRTVAATGEFATAAPLFDAIPQAGVVLAR</sequence>
<dbReference type="SUPFAM" id="SSF52777">
    <property type="entry name" value="CoA-dependent acyltransferases"/>
    <property type="match status" value="2"/>
</dbReference>